<name>A0A449A9D1_9BACT</name>
<dbReference type="InterPro" id="IPR049890">
    <property type="entry name" value="VlpA-F-like_signal"/>
</dbReference>
<evidence type="ECO:0000256" key="5">
    <source>
        <dbReference type="ARBA" id="ARBA00023136"/>
    </source>
</evidence>
<dbReference type="InterPro" id="IPR054816">
    <property type="entry name" value="Lipoprotein_mollicutes-type_CS"/>
</dbReference>
<evidence type="ECO:0000256" key="8">
    <source>
        <dbReference type="SAM" id="SignalP"/>
    </source>
</evidence>
<dbReference type="InterPro" id="IPR009975">
    <property type="entry name" value="P30"/>
</dbReference>
<comment type="subcellular location">
    <subcellularLocation>
        <location evidence="1">Cell membrane</location>
        <topology evidence="1">Lipid-anchor</topology>
    </subcellularLocation>
</comment>
<keyword evidence="7 9" id="KW-0449">Lipoprotein</keyword>
<keyword evidence="5" id="KW-0472">Membrane</keyword>
<keyword evidence="3 8" id="KW-0732">Signal</keyword>
<evidence type="ECO:0000256" key="1">
    <source>
        <dbReference type="ARBA" id="ARBA00004193"/>
    </source>
</evidence>
<protein>
    <submittedName>
        <fullName evidence="9">P30, lipoprotein</fullName>
    </submittedName>
</protein>
<keyword evidence="2" id="KW-1003">Cell membrane</keyword>
<evidence type="ECO:0000256" key="7">
    <source>
        <dbReference type="ARBA" id="ARBA00023288"/>
    </source>
</evidence>
<dbReference type="NCBIfam" id="NF045726">
    <property type="entry name" value="XXplasma_LP"/>
    <property type="match status" value="1"/>
</dbReference>
<sequence length="199" mass="21950">MKKILFSLGGVITSFAAVPFVAASCSKESEQQKERKVTIIDLNDASKTAGAKVDGYDKVTYQDLGDSINLDGITVDIDWSKFKSDNFIDSKYKKAGSIGQIFINTYINATTIYGKAKKGDAPFKGIVLGTITGLPKSFSITNADKPIYENKNKNTLNSSGYIDLFKEGDKIKFKFRFFKYNGKSIDPNISTQVFEATIQ</sequence>
<dbReference type="RefSeq" id="WP_165001216.1">
    <property type="nucleotide sequence ID" value="NZ_LR214970.1"/>
</dbReference>
<reference evidence="9 10" key="1">
    <citation type="submission" date="2019-01" db="EMBL/GenBank/DDBJ databases">
        <authorList>
            <consortium name="Pathogen Informatics"/>
        </authorList>
    </citation>
    <scope>NUCLEOTIDE SEQUENCE [LARGE SCALE GENOMIC DNA]</scope>
    <source>
        <strain evidence="9 10">NCTC10122</strain>
    </source>
</reference>
<evidence type="ECO:0000313" key="10">
    <source>
        <dbReference type="Proteomes" id="UP000290942"/>
    </source>
</evidence>
<dbReference type="PROSITE" id="PS51257">
    <property type="entry name" value="PROKAR_LIPOPROTEIN"/>
    <property type="match status" value="1"/>
</dbReference>
<dbReference type="AlphaFoldDB" id="A0A449A9D1"/>
<evidence type="ECO:0000256" key="3">
    <source>
        <dbReference type="ARBA" id="ARBA00022729"/>
    </source>
</evidence>
<evidence type="ECO:0000256" key="6">
    <source>
        <dbReference type="ARBA" id="ARBA00023139"/>
    </source>
</evidence>
<organism evidence="9 10">
    <name type="scientific">Mycoplasmopsis bovigenitalium</name>
    <dbReference type="NCBI Taxonomy" id="2112"/>
    <lineage>
        <taxon>Bacteria</taxon>
        <taxon>Bacillati</taxon>
        <taxon>Mycoplasmatota</taxon>
        <taxon>Mycoplasmoidales</taxon>
        <taxon>Metamycoplasmataceae</taxon>
        <taxon>Mycoplasmopsis</taxon>
    </lineage>
</organism>
<keyword evidence="4" id="KW-0677">Repeat</keyword>
<proteinExistence type="predicted"/>
<accession>A0A449A9D1</accession>
<gene>
    <name evidence="9" type="primary">p30</name>
    <name evidence="9" type="ORF">NCTC10122_00434</name>
</gene>
<dbReference type="Pfam" id="PF07390">
    <property type="entry name" value="P30"/>
    <property type="match status" value="1"/>
</dbReference>
<evidence type="ECO:0000256" key="4">
    <source>
        <dbReference type="ARBA" id="ARBA00022737"/>
    </source>
</evidence>
<dbReference type="NCBIfam" id="NF033817">
    <property type="entry name" value="Mplas_variab_LP"/>
    <property type="match status" value="1"/>
</dbReference>
<dbReference type="EMBL" id="LR214970">
    <property type="protein sequence ID" value="VEU60831.1"/>
    <property type="molecule type" value="Genomic_DNA"/>
</dbReference>
<evidence type="ECO:0000256" key="2">
    <source>
        <dbReference type="ARBA" id="ARBA00022475"/>
    </source>
</evidence>
<dbReference type="GO" id="GO:0005886">
    <property type="term" value="C:plasma membrane"/>
    <property type="evidence" value="ECO:0007669"/>
    <property type="project" value="UniProtKB-SubCell"/>
</dbReference>
<feature type="signal peptide" evidence="8">
    <location>
        <begin position="1"/>
        <end position="16"/>
    </location>
</feature>
<dbReference type="Proteomes" id="UP000290942">
    <property type="component" value="Chromosome"/>
</dbReference>
<keyword evidence="6" id="KW-0564">Palmitate</keyword>
<evidence type="ECO:0000313" key="9">
    <source>
        <dbReference type="EMBL" id="VEU60831.1"/>
    </source>
</evidence>
<feature type="chain" id="PRO_5019416168" evidence="8">
    <location>
        <begin position="17"/>
        <end position="199"/>
    </location>
</feature>